<dbReference type="InterPro" id="IPR036680">
    <property type="entry name" value="SPOR-like_sf"/>
</dbReference>
<gene>
    <name evidence="3" type="ORF">FK220_010815</name>
</gene>
<dbReference type="Pfam" id="PF05036">
    <property type="entry name" value="SPOR"/>
    <property type="match status" value="1"/>
</dbReference>
<feature type="region of interest" description="Disordered" evidence="1">
    <location>
        <begin position="365"/>
        <end position="385"/>
    </location>
</feature>
<accession>A0A967AVI1</accession>
<sequence length="704" mass="79619">MSCNFTIPNKVGLLLVLVLFLGKLTMNAQELNTNLDSKNTYHNQLFFNRFLINPTFSLVRENKSYINILHRNQYAAFEDNSQNYFLGFSNKINDHTALGVSVYSQWSGVVQEFGFNANYAKSIQLGAKSKLAFGTNITYFNEGLDKNRVVATEEDLKISESRKESKLAIQPGITLSIGKFDFGLYAEDMFQYNQTTNDFLTGLNVQNMKATLQYNHPFMASRGLFEDARLMPLVQLGKNQDGSLDYVGSLLLDLPNYGWLQTTYDETYGLSMGLGFNLSKKMSLGYLLEKDIAQEDANLGWNHEVSLAYTFKDNNSPGAYASTSEDAKVNQIIRNYEEQILQLMADKKELVANLENGKIPESKLERPIKRSTKKRSERKGAKREVQEADTYSLAYENRLILDELILRQDSIEQARAAAFEKRFETMFTLLRNDLKQNMGIQPQNSMGTQRNIAIAQTEQTPASKKASRKRTDIAAAEPVKKIGVLTDIQKARADEEIQKITRTNEALGARLPKVETTSQAPVTVKSTGVLTAIQKARVEQEIQRVTRTNQVLGATLPKVETDGKGENEATKKPMVKVPTTATTEIANIDGLNTIEHPDYKDLPIKMMDQAALMGVQSGYYVIVNVYSNKKYLTLFMNDLKKQGLDARQFYNKENGLYYVYLADFNYKEEAKDAYVSNLDGKYQDEKWIMEVADNSAIVDNMYLD</sequence>
<evidence type="ECO:0000256" key="1">
    <source>
        <dbReference type="SAM" id="MobiDB-lite"/>
    </source>
</evidence>
<evidence type="ECO:0000313" key="4">
    <source>
        <dbReference type="Proteomes" id="UP000707206"/>
    </source>
</evidence>
<dbReference type="InterPro" id="IPR019861">
    <property type="entry name" value="PorP/SprF_Bacteroidetes"/>
</dbReference>
<comment type="caution">
    <text evidence="3">The sequence shown here is derived from an EMBL/GenBank/DDBJ whole genome shotgun (WGS) entry which is preliminary data.</text>
</comment>
<dbReference type="EMBL" id="VIKU02000003">
    <property type="protein sequence ID" value="NHF59833.1"/>
    <property type="molecule type" value="Genomic_DNA"/>
</dbReference>
<feature type="domain" description="SPOR" evidence="2">
    <location>
        <begin position="617"/>
        <end position="673"/>
    </location>
</feature>
<dbReference type="RefSeq" id="WP_152574346.1">
    <property type="nucleotide sequence ID" value="NZ_VIKU02000003.1"/>
</dbReference>
<reference evidence="3" key="2">
    <citation type="submission" date="2020-03" db="EMBL/GenBank/DDBJ databases">
        <title>Flavobacteriaceae bacterium strain TP-CH-4, a member of the family Flavobacteriaceae isolated from a deep-sea seamount.</title>
        <authorList>
            <person name="Zhang D.-C."/>
        </authorList>
    </citation>
    <scope>NUCLEOTIDE SEQUENCE</scope>
    <source>
        <strain evidence="3">TP-CH-4</strain>
    </source>
</reference>
<proteinExistence type="predicted"/>
<dbReference type="InterPro" id="IPR007730">
    <property type="entry name" value="SPOR-like_dom"/>
</dbReference>
<protein>
    <submittedName>
        <fullName evidence="3">Type IX secretion system membrane protein PorP/SprF</fullName>
    </submittedName>
</protein>
<dbReference type="Proteomes" id="UP000707206">
    <property type="component" value="Unassembled WGS sequence"/>
</dbReference>
<dbReference type="NCBIfam" id="TIGR03519">
    <property type="entry name" value="T9SS_PorP_fam"/>
    <property type="match status" value="1"/>
</dbReference>
<evidence type="ECO:0000313" key="3">
    <source>
        <dbReference type="EMBL" id="NHF59833.1"/>
    </source>
</evidence>
<evidence type="ECO:0000259" key="2">
    <source>
        <dbReference type="Pfam" id="PF05036"/>
    </source>
</evidence>
<name>A0A967AVI1_9FLAO</name>
<organism evidence="3 4">
    <name type="scientific">Pelagihabitans pacificus</name>
    <dbReference type="NCBI Taxonomy" id="2696054"/>
    <lineage>
        <taxon>Bacteria</taxon>
        <taxon>Pseudomonadati</taxon>
        <taxon>Bacteroidota</taxon>
        <taxon>Flavobacteriia</taxon>
        <taxon>Flavobacteriales</taxon>
        <taxon>Flavobacteriaceae</taxon>
        <taxon>Pelagihabitans</taxon>
    </lineage>
</organism>
<dbReference type="Pfam" id="PF11751">
    <property type="entry name" value="PorP_SprF"/>
    <property type="match status" value="1"/>
</dbReference>
<dbReference type="SUPFAM" id="SSF110997">
    <property type="entry name" value="Sporulation related repeat"/>
    <property type="match status" value="1"/>
</dbReference>
<dbReference type="AlphaFoldDB" id="A0A967AVI1"/>
<dbReference type="GO" id="GO:0042834">
    <property type="term" value="F:peptidoglycan binding"/>
    <property type="evidence" value="ECO:0007669"/>
    <property type="project" value="InterPro"/>
</dbReference>
<reference evidence="3" key="1">
    <citation type="submission" date="2019-07" db="EMBL/GenBank/DDBJ databases">
        <authorList>
            <person name="De-Chao Zhang Q."/>
        </authorList>
    </citation>
    <scope>NUCLEOTIDE SEQUENCE</scope>
    <source>
        <strain evidence="3">TP-CH-4</strain>
    </source>
</reference>
<keyword evidence="4" id="KW-1185">Reference proteome</keyword>